<organism evidence="1 2">
    <name type="scientific">Trichinella murrelli</name>
    <dbReference type="NCBI Taxonomy" id="144512"/>
    <lineage>
        <taxon>Eukaryota</taxon>
        <taxon>Metazoa</taxon>
        <taxon>Ecdysozoa</taxon>
        <taxon>Nematoda</taxon>
        <taxon>Enoplea</taxon>
        <taxon>Dorylaimia</taxon>
        <taxon>Trichinellida</taxon>
        <taxon>Trichinellidae</taxon>
        <taxon>Trichinella</taxon>
    </lineage>
</organism>
<dbReference type="AlphaFoldDB" id="A0A0V0TU38"/>
<protein>
    <submittedName>
        <fullName evidence="1">Uncharacterized protein</fullName>
    </submittedName>
</protein>
<reference evidence="1 2" key="1">
    <citation type="submission" date="2015-01" db="EMBL/GenBank/DDBJ databases">
        <title>Evolution of Trichinella species and genotypes.</title>
        <authorList>
            <person name="Korhonen P.K."/>
            <person name="Edoardo P."/>
            <person name="Giuseppe L.R."/>
            <person name="Gasser R.B."/>
        </authorList>
    </citation>
    <scope>NUCLEOTIDE SEQUENCE [LARGE SCALE GENOMIC DNA]</scope>
    <source>
        <strain evidence="1">ISS417</strain>
    </source>
</reference>
<dbReference type="EMBL" id="JYDJ01000143">
    <property type="protein sequence ID" value="KRX42511.1"/>
    <property type="molecule type" value="Genomic_DNA"/>
</dbReference>
<name>A0A0V0TU38_9BILA</name>
<sequence length="36" mass="3920">MNMMGTSVQYVIPCYDDVTSNAPVTLTPITDKETAL</sequence>
<gene>
    <name evidence="1" type="ORF">T05_12903</name>
</gene>
<keyword evidence="2" id="KW-1185">Reference proteome</keyword>
<evidence type="ECO:0000313" key="2">
    <source>
        <dbReference type="Proteomes" id="UP000055048"/>
    </source>
</evidence>
<proteinExistence type="predicted"/>
<comment type="caution">
    <text evidence="1">The sequence shown here is derived from an EMBL/GenBank/DDBJ whole genome shotgun (WGS) entry which is preliminary data.</text>
</comment>
<evidence type="ECO:0000313" key="1">
    <source>
        <dbReference type="EMBL" id="KRX42511.1"/>
    </source>
</evidence>
<accession>A0A0V0TU38</accession>
<dbReference type="Proteomes" id="UP000055048">
    <property type="component" value="Unassembled WGS sequence"/>
</dbReference>